<dbReference type="PROSITE" id="PS50850">
    <property type="entry name" value="MFS"/>
    <property type="match status" value="1"/>
</dbReference>
<feature type="transmembrane region" description="Helical" evidence="6">
    <location>
        <begin position="268"/>
        <end position="292"/>
    </location>
</feature>
<accession>A0ABV0JG38</accession>
<feature type="transmembrane region" description="Helical" evidence="6">
    <location>
        <begin position="333"/>
        <end position="351"/>
    </location>
</feature>
<evidence type="ECO:0000256" key="6">
    <source>
        <dbReference type="SAM" id="Phobius"/>
    </source>
</evidence>
<keyword evidence="3 6" id="KW-0812">Transmembrane</keyword>
<evidence type="ECO:0000256" key="1">
    <source>
        <dbReference type="ARBA" id="ARBA00004651"/>
    </source>
</evidence>
<feature type="transmembrane region" description="Helical" evidence="6">
    <location>
        <begin position="15"/>
        <end position="39"/>
    </location>
</feature>
<comment type="subcellular location">
    <subcellularLocation>
        <location evidence="1">Cell membrane</location>
        <topology evidence="1">Multi-pass membrane protein</topology>
    </subcellularLocation>
</comment>
<evidence type="ECO:0000313" key="9">
    <source>
        <dbReference type="Proteomes" id="UP001464891"/>
    </source>
</evidence>
<comment type="caution">
    <text evidence="8">The sequence shown here is derived from an EMBL/GenBank/DDBJ whole genome shotgun (WGS) entry which is preliminary data.</text>
</comment>
<dbReference type="RefSeq" id="WP_190442011.1">
    <property type="nucleotide sequence ID" value="NZ_JAMPKM010000043.1"/>
</dbReference>
<proteinExistence type="predicted"/>
<dbReference type="InterPro" id="IPR011701">
    <property type="entry name" value="MFS"/>
</dbReference>
<dbReference type="PROSITE" id="PS00216">
    <property type="entry name" value="SUGAR_TRANSPORT_1"/>
    <property type="match status" value="1"/>
</dbReference>
<dbReference type="PRINTS" id="PR01036">
    <property type="entry name" value="TCRTETB"/>
</dbReference>
<dbReference type="Pfam" id="PF07690">
    <property type="entry name" value="MFS_1"/>
    <property type="match status" value="2"/>
</dbReference>
<feature type="transmembrane region" description="Helical" evidence="6">
    <location>
        <begin position="304"/>
        <end position="326"/>
    </location>
</feature>
<keyword evidence="5 6" id="KW-0472">Membrane</keyword>
<feature type="transmembrane region" description="Helical" evidence="6">
    <location>
        <begin position="106"/>
        <end position="127"/>
    </location>
</feature>
<feature type="transmembrane region" description="Helical" evidence="6">
    <location>
        <begin position="424"/>
        <end position="445"/>
    </location>
</feature>
<sequence>MDDVNRNSVWRDRALLIAIALSSMLAPLNSTMIAVALPRLITELQTNLAEASWLVTSYLIAMATLQPIAGKLGDRWGRRNLILGGLVCFGGASLAATWAPNLPLLIGFRLLQAISGAIAIPNGVALVREVVPDHRRATSFGLISSAVSLAAAIGPPVGGVLMSLAGWRAIFFVNFLLILPALTLGWWAIPQRQPAKTNRPFDWGGSLLLAGVLASLAGLLSQMRQGSLAIAPGLAVAGVIALLAALLTYEARHPDPIIQLRFFRKRAFAAANGAIALSNLAMYVTLLSLPILFSERAGWTDSQIGFVLAAFSGLMILGAPLGGYGADRWGRRLPTVAGLTLFTLGLLPLVIQAEAVPLLFLLPGLAIAGSGMGASMAGLQTSAIESLRPEEAGVAAGVFSTSRYLGSIIGSSILAGILSSSGNFHLVFGMVGSTALLSVLVSLALRDRPSTH</sequence>
<name>A0ABV0JG38_9CYAN</name>
<dbReference type="PANTHER" id="PTHR42718">
    <property type="entry name" value="MAJOR FACILITATOR SUPERFAMILY MULTIDRUG TRANSPORTER MFSC"/>
    <property type="match status" value="1"/>
</dbReference>
<keyword evidence="4 6" id="KW-1133">Transmembrane helix</keyword>
<dbReference type="InterPro" id="IPR036259">
    <property type="entry name" value="MFS_trans_sf"/>
</dbReference>
<feature type="domain" description="Major facilitator superfamily (MFS) profile" evidence="7">
    <location>
        <begin position="15"/>
        <end position="450"/>
    </location>
</feature>
<evidence type="ECO:0000256" key="3">
    <source>
        <dbReference type="ARBA" id="ARBA00022692"/>
    </source>
</evidence>
<dbReference type="Proteomes" id="UP001464891">
    <property type="component" value="Unassembled WGS sequence"/>
</dbReference>
<feature type="transmembrane region" description="Helical" evidence="6">
    <location>
        <begin position="81"/>
        <end position="100"/>
    </location>
</feature>
<organism evidence="8 9">
    <name type="scientific">Trichocoleus desertorum GB2-A4</name>
    <dbReference type="NCBI Taxonomy" id="2933944"/>
    <lineage>
        <taxon>Bacteria</taxon>
        <taxon>Bacillati</taxon>
        <taxon>Cyanobacteriota</taxon>
        <taxon>Cyanophyceae</taxon>
        <taxon>Leptolyngbyales</taxon>
        <taxon>Trichocoleusaceae</taxon>
        <taxon>Trichocoleus</taxon>
    </lineage>
</organism>
<feature type="transmembrane region" description="Helical" evidence="6">
    <location>
        <begin position="226"/>
        <end position="247"/>
    </location>
</feature>
<reference evidence="8 9" key="1">
    <citation type="submission" date="2022-04" db="EMBL/GenBank/DDBJ databases">
        <title>Positive selection, recombination, and allopatry shape intraspecific diversity of widespread and dominant cyanobacteria.</title>
        <authorList>
            <person name="Wei J."/>
            <person name="Shu W."/>
            <person name="Hu C."/>
        </authorList>
    </citation>
    <scope>NUCLEOTIDE SEQUENCE [LARGE SCALE GENOMIC DNA]</scope>
    <source>
        <strain evidence="8 9">GB2-A4</strain>
    </source>
</reference>
<feature type="transmembrane region" description="Helical" evidence="6">
    <location>
        <begin position="357"/>
        <end position="380"/>
    </location>
</feature>
<keyword evidence="2" id="KW-0813">Transport</keyword>
<evidence type="ECO:0000259" key="7">
    <source>
        <dbReference type="PROSITE" id="PS50850"/>
    </source>
</evidence>
<feature type="transmembrane region" description="Helical" evidence="6">
    <location>
        <begin position="139"/>
        <end position="157"/>
    </location>
</feature>
<feature type="transmembrane region" description="Helical" evidence="6">
    <location>
        <begin position="169"/>
        <end position="189"/>
    </location>
</feature>
<dbReference type="PANTHER" id="PTHR42718:SF9">
    <property type="entry name" value="MAJOR FACILITATOR SUPERFAMILY MULTIDRUG TRANSPORTER MFSC"/>
    <property type="match status" value="1"/>
</dbReference>
<dbReference type="SUPFAM" id="SSF103473">
    <property type="entry name" value="MFS general substrate transporter"/>
    <property type="match status" value="1"/>
</dbReference>
<feature type="transmembrane region" description="Helical" evidence="6">
    <location>
        <begin position="201"/>
        <end position="220"/>
    </location>
</feature>
<evidence type="ECO:0000256" key="4">
    <source>
        <dbReference type="ARBA" id="ARBA00022989"/>
    </source>
</evidence>
<evidence type="ECO:0000256" key="2">
    <source>
        <dbReference type="ARBA" id="ARBA00022448"/>
    </source>
</evidence>
<gene>
    <name evidence="8" type="ORF">NC998_27070</name>
</gene>
<keyword evidence="9" id="KW-1185">Reference proteome</keyword>
<evidence type="ECO:0000256" key="5">
    <source>
        <dbReference type="ARBA" id="ARBA00023136"/>
    </source>
</evidence>
<dbReference type="EMBL" id="JAMPKM010000043">
    <property type="protein sequence ID" value="MEP0820752.1"/>
    <property type="molecule type" value="Genomic_DNA"/>
</dbReference>
<dbReference type="InterPro" id="IPR005829">
    <property type="entry name" value="Sugar_transporter_CS"/>
</dbReference>
<dbReference type="CDD" id="cd17321">
    <property type="entry name" value="MFS_MMR_MDR_like"/>
    <property type="match status" value="1"/>
</dbReference>
<feature type="transmembrane region" description="Helical" evidence="6">
    <location>
        <begin position="392"/>
        <end position="418"/>
    </location>
</feature>
<dbReference type="Gene3D" id="1.20.1250.20">
    <property type="entry name" value="MFS general substrate transporter like domains"/>
    <property type="match status" value="1"/>
</dbReference>
<evidence type="ECO:0000313" key="8">
    <source>
        <dbReference type="EMBL" id="MEP0820752.1"/>
    </source>
</evidence>
<dbReference type="InterPro" id="IPR020846">
    <property type="entry name" value="MFS_dom"/>
</dbReference>
<protein>
    <submittedName>
        <fullName evidence="8">MFS transporter</fullName>
    </submittedName>
</protein>
<dbReference type="Gene3D" id="1.20.1720.10">
    <property type="entry name" value="Multidrug resistance protein D"/>
    <property type="match status" value="1"/>
</dbReference>